<gene>
    <name evidence="4" type="ORF">AYI70_g430</name>
</gene>
<dbReference type="GO" id="GO:0031124">
    <property type="term" value="P:mRNA 3'-end processing"/>
    <property type="evidence" value="ECO:0007669"/>
    <property type="project" value="InterPro"/>
</dbReference>
<dbReference type="Proteomes" id="UP000187283">
    <property type="component" value="Unassembled WGS sequence"/>
</dbReference>
<reference evidence="4 5" key="1">
    <citation type="submission" date="2017-01" db="EMBL/GenBank/DDBJ databases">
        <authorList>
            <person name="Mah S.A."/>
            <person name="Swanson W.J."/>
            <person name="Moy G.W."/>
            <person name="Vacquier V.D."/>
        </authorList>
    </citation>
    <scope>NUCLEOTIDE SEQUENCE [LARGE SCALE GENOMIC DNA]</scope>
    <source>
        <strain evidence="4 5">GSMNP</strain>
    </source>
</reference>
<dbReference type="PANTHER" id="PTHR15921">
    <property type="entry name" value="PRE-MRNA CLEAVAGE COMPLEX II"/>
    <property type="match status" value="1"/>
</dbReference>
<comment type="caution">
    <text evidence="4">The sequence shown here is derived from an EMBL/GenBank/DDBJ whole genome shotgun (WGS) entry which is preliminary data.</text>
</comment>
<dbReference type="GO" id="GO:0043130">
    <property type="term" value="F:ubiquitin binding"/>
    <property type="evidence" value="ECO:0007669"/>
    <property type="project" value="InterPro"/>
</dbReference>
<dbReference type="InterPro" id="IPR006569">
    <property type="entry name" value="CID_dom"/>
</dbReference>
<feature type="compositionally biased region" description="Polar residues" evidence="1">
    <location>
        <begin position="163"/>
        <end position="183"/>
    </location>
</feature>
<dbReference type="InterPro" id="IPR047415">
    <property type="entry name" value="Pcf11_CID"/>
</dbReference>
<evidence type="ECO:0000256" key="1">
    <source>
        <dbReference type="SAM" id="MobiDB-lite"/>
    </source>
</evidence>
<dbReference type="Gene3D" id="1.25.40.90">
    <property type="match status" value="1"/>
</dbReference>
<dbReference type="InterPro" id="IPR008942">
    <property type="entry name" value="ENTH_VHS"/>
</dbReference>
<dbReference type="PROSITE" id="PS51391">
    <property type="entry name" value="CID"/>
    <property type="match status" value="1"/>
</dbReference>
<dbReference type="SMART" id="SM00582">
    <property type="entry name" value="RPR"/>
    <property type="match status" value="1"/>
</dbReference>
<dbReference type="CDD" id="cd16982">
    <property type="entry name" value="CID_Pcf11"/>
    <property type="match status" value="1"/>
</dbReference>
<dbReference type="GO" id="GO:0035091">
    <property type="term" value="F:phosphatidylinositol binding"/>
    <property type="evidence" value="ECO:0007669"/>
    <property type="project" value="InterPro"/>
</dbReference>
<dbReference type="PANTHER" id="PTHR15921:SF3">
    <property type="entry name" value="PRE-MRNA CLEAVAGE COMPLEX 2 PROTEIN PCF11"/>
    <property type="match status" value="1"/>
</dbReference>
<evidence type="ECO:0000259" key="2">
    <source>
        <dbReference type="PROSITE" id="PS50179"/>
    </source>
</evidence>
<evidence type="ECO:0000313" key="5">
    <source>
        <dbReference type="Proteomes" id="UP000187283"/>
    </source>
</evidence>
<feature type="domain" description="CID" evidence="3">
    <location>
        <begin position="6"/>
        <end position="140"/>
    </location>
</feature>
<dbReference type="GO" id="GO:0007034">
    <property type="term" value="P:vacuolar transport"/>
    <property type="evidence" value="ECO:0007669"/>
    <property type="project" value="UniProtKB-ARBA"/>
</dbReference>
<dbReference type="AlphaFoldDB" id="A0A1R1YHC3"/>
<dbReference type="Pfam" id="PF04818">
    <property type="entry name" value="CID"/>
    <property type="match status" value="1"/>
</dbReference>
<accession>A0A1R1YHC3</accession>
<dbReference type="InterPro" id="IPR002014">
    <property type="entry name" value="VHS_dom"/>
</dbReference>
<organism evidence="4 5">
    <name type="scientific">Smittium culicis</name>
    <dbReference type="NCBI Taxonomy" id="133412"/>
    <lineage>
        <taxon>Eukaryota</taxon>
        <taxon>Fungi</taxon>
        <taxon>Fungi incertae sedis</taxon>
        <taxon>Zoopagomycota</taxon>
        <taxon>Kickxellomycotina</taxon>
        <taxon>Harpellomycetes</taxon>
        <taxon>Harpellales</taxon>
        <taxon>Legeriomycetaceae</taxon>
        <taxon>Smittium</taxon>
    </lineage>
</organism>
<keyword evidence="5" id="KW-1185">Reference proteome</keyword>
<dbReference type="FunFam" id="1.25.40.90:FF:000016">
    <property type="entry name" value="mRNA cleavage factor complex component Pcf11"/>
    <property type="match status" value="1"/>
</dbReference>
<dbReference type="STRING" id="133412.A0A1R1YHC3"/>
<name>A0A1R1YHC3_9FUNG</name>
<feature type="compositionally biased region" description="Polar residues" evidence="1">
    <location>
        <begin position="141"/>
        <end position="151"/>
    </location>
</feature>
<dbReference type="EMBL" id="LSSN01000067">
    <property type="protein sequence ID" value="OMJ26116.1"/>
    <property type="molecule type" value="Genomic_DNA"/>
</dbReference>
<proteinExistence type="predicted"/>
<feature type="region of interest" description="Disordered" evidence="1">
    <location>
        <begin position="141"/>
        <end position="183"/>
    </location>
</feature>
<dbReference type="OrthoDB" id="343582at2759"/>
<dbReference type="SUPFAM" id="SSF48464">
    <property type="entry name" value="ENTH/VHS domain"/>
    <property type="match status" value="1"/>
</dbReference>
<dbReference type="GO" id="GO:0016192">
    <property type="term" value="P:vesicle-mediated transport"/>
    <property type="evidence" value="ECO:0007669"/>
    <property type="project" value="UniProtKB-ARBA"/>
</dbReference>
<feature type="domain" description="VHS" evidence="2">
    <location>
        <begin position="34"/>
        <end position="122"/>
    </location>
</feature>
<protein>
    <recommendedName>
        <fullName evidence="6">CID domain-containing protein</fullName>
    </recommendedName>
</protein>
<dbReference type="GO" id="GO:0000993">
    <property type="term" value="F:RNA polymerase II complex binding"/>
    <property type="evidence" value="ECO:0007669"/>
    <property type="project" value="InterPro"/>
</dbReference>
<evidence type="ECO:0000259" key="3">
    <source>
        <dbReference type="PROSITE" id="PS51391"/>
    </source>
</evidence>
<evidence type="ECO:0000313" key="4">
    <source>
        <dbReference type="EMBL" id="OMJ26116.1"/>
    </source>
</evidence>
<dbReference type="GO" id="GO:0006369">
    <property type="term" value="P:termination of RNA polymerase II transcription"/>
    <property type="evidence" value="ECO:0007669"/>
    <property type="project" value="InterPro"/>
</dbReference>
<dbReference type="GO" id="GO:0003729">
    <property type="term" value="F:mRNA binding"/>
    <property type="evidence" value="ECO:0007669"/>
    <property type="project" value="InterPro"/>
</dbReference>
<dbReference type="GO" id="GO:0005849">
    <property type="term" value="C:mRNA cleavage factor complex"/>
    <property type="evidence" value="ECO:0007669"/>
    <property type="project" value="TreeGrafter"/>
</dbReference>
<dbReference type="GO" id="GO:0005737">
    <property type="term" value="C:cytoplasm"/>
    <property type="evidence" value="ECO:0007669"/>
    <property type="project" value="TreeGrafter"/>
</dbReference>
<sequence length="183" mass="20686">MSSDDILQAVYDDYRTGLSDLTFNSKPIITNLTIIAAEQSKFAKMIVRAIEHHLDSVNPSMKLPAFYLLDSICKNNGPVYISMFQPRIVSIFMKTYTTVSQEVQKSLLRVLTTWYNTPSGKPLFSRDSLDSIKADLNSYNNPRRFNSSVKPHQNPKPYKVPQNLPNATIPLSNVPTPSSQLKF</sequence>
<dbReference type="InterPro" id="IPR045154">
    <property type="entry name" value="PCF11-like"/>
</dbReference>
<evidence type="ECO:0008006" key="6">
    <source>
        <dbReference type="Google" id="ProtNLM"/>
    </source>
</evidence>
<dbReference type="PROSITE" id="PS50179">
    <property type="entry name" value="VHS"/>
    <property type="match status" value="1"/>
</dbReference>